<keyword evidence="3" id="KW-1185">Reference proteome</keyword>
<name>A0A137RLS1_9FLAO</name>
<evidence type="ECO:0000313" key="2">
    <source>
        <dbReference type="EMBL" id="KXO01115.1"/>
    </source>
</evidence>
<accession>A0A137RLS1</accession>
<dbReference type="Proteomes" id="UP000070138">
    <property type="component" value="Unassembled WGS sequence"/>
</dbReference>
<sequence length="221" mass="25901">MSNVNYIAHLNAFFMTIAKDSRLNPTHISLYMALFNIWNINRFPEDFIIIRDEIMKLSKIGSKSTYHRCLKQLDAWKYIRYIPSHNSFKGSRVSLFIFGTTSKQPLDSAVPNQVQPLVPYINNKKQNQNLLKRELPSNEEKVIVFFLENDWPKIEGQKFYAHYSAIGWRIGGKIKMMDWHASAKSWMLKVEELQLKQTPLPQSQNKDNLKTTKSKNYCEPL</sequence>
<feature type="region of interest" description="Disordered" evidence="1">
    <location>
        <begin position="199"/>
        <end position="221"/>
    </location>
</feature>
<evidence type="ECO:0000256" key="1">
    <source>
        <dbReference type="SAM" id="MobiDB-lite"/>
    </source>
</evidence>
<proteinExistence type="predicted"/>
<evidence type="ECO:0000313" key="3">
    <source>
        <dbReference type="Proteomes" id="UP000070138"/>
    </source>
</evidence>
<comment type="caution">
    <text evidence="2">The sequence shown here is derived from an EMBL/GenBank/DDBJ whole genome shotgun (WGS) entry which is preliminary data.</text>
</comment>
<dbReference type="STRING" id="1548749.LS48_01165"/>
<dbReference type="OrthoDB" id="1442826at2"/>
<gene>
    <name evidence="2" type="ORF">LS48_01165</name>
</gene>
<reference evidence="2 3" key="2">
    <citation type="journal article" date="2016" name="Int. J. Syst. Evol. Microbiol.">
        <title>Vitellibacter aquimaris sp. nov., a marine bacterium isolated from seawater.</title>
        <authorList>
            <person name="Thevarajoo S."/>
            <person name="Selvaratnam C."/>
            <person name="Goh K.M."/>
            <person name="Hong K.W."/>
            <person name="Chan X.Y."/>
            <person name="Chan K.G."/>
            <person name="Chong C.S."/>
        </authorList>
    </citation>
    <scope>NUCLEOTIDE SEQUENCE [LARGE SCALE GENOMIC DNA]</scope>
    <source>
        <strain evidence="2 3">D-24</strain>
    </source>
</reference>
<dbReference type="EMBL" id="JRWG01000001">
    <property type="protein sequence ID" value="KXO01115.1"/>
    <property type="molecule type" value="Genomic_DNA"/>
</dbReference>
<dbReference type="PATRIC" id="fig|1548749.3.peg.249"/>
<reference evidence="3" key="1">
    <citation type="submission" date="2014-10" db="EMBL/GenBank/DDBJ databases">
        <title>Genome sequencing of Vitellibacter sp. D-24.</title>
        <authorList>
            <person name="Thevarajoo S."/>
            <person name="Selvaratnam C."/>
            <person name="Goh K.M."/>
            <person name="Chong C.S."/>
        </authorList>
    </citation>
    <scope>NUCLEOTIDE SEQUENCE [LARGE SCALE GENOMIC DNA]</scope>
    <source>
        <strain evidence="3">D-24</strain>
    </source>
</reference>
<protein>
    <submittedName>
        <fullName evidence="2">Uncharacterized protein</fullName>
    </submittedName>
</protein>
<organism evidence="2 3">
    <name type="scientific">Aequorivita aquimaris</name>
    <dbReference type="NCBI Taxonomy" id="1548749"/>
    <lineage>
        <taxon>Bacteria</taxon>
        <taxon>Pseudomonadati</taxon>
        <taxon>Bacteroidota</taxon>
        <taxon>Flavobacteriia</taxon>
        <taxon>Flavobacteriales</taxon>
        <taxon>Flavobacteriaceae</taxon>
        <taxon>Aequorivita</taxon>
    </lineage>
</organism>
<dbReference type="AlphaFoldDB" id="A0A137RLS1"/>